<dbReference type="RefSeq" id="WP_253763102.1">
    <property type="nucleotide sequence ID" value="NZ_JAMZDZ010000001.1"/>
</dbReference>
<proteinExistence type="predicted"/>
<evidence type="ECO:0000313" key="3">
    <source>
        <dbReference type="EMBL" id="MFC4135226.1"/>
    </source>
</evidence>
<dbReference type="InterPro" id="IPR029017">
    <property type="entry name" value="Enolase-like_N"/>
</dbReference>
<dbReference type="InterPro" id="IPR013341">
    <property type="entry name" value="Mandelate_racemase_N_dom"/>
</dbReference>
<dbReference type="Proteomes" id="UP001595816">
    <property type="component" value="Unassembled WGS sequence"/>
</dbReference>
<dbReference type="SFLD" id="SFLDS00001">
    <property type="entry name" value="Enolase"/>
    <property type="match status" value="1"/>
</dbReference>
<feature type="domain" description="Mandelate racemase/muconate lactonizing enzyme C-terminal" evidence="2">
    <location>
        <begin position="162"/>
        <end position="257"/>
    </location>
</feature>
<reference evidence="4" key="1">
    <citation type="journal article" date="2019" name="Int. J. Syst. Evol. Microbiol.">
        <title>The Global Catalogue of Microorganisms (GCM) 10K type strain sequencing project: providing services to taxonomists for standard genome sequencing and annotation.</title>
        <authorList>
            <consortium name="The Broad Institute Genomics Platform"/>
            <consortium name="The Broad Institute Genome Sequencing Center for Infectious Disease"/>
            <person name="Wu L."/>
            <person name="Ma J."/>
        </authorList>
    </citation>
    <scope>NUCLEOTIDE SEQUENCE [LARGE SCALE GENOMIC DNA]</scope>
    <source>
        <strain evidence="4">CGMCC 4.7289</strain>
    </source>
</reference>
<sequence>MKVVAIESYVVKLRPPEAYLGARPTSAKADEYYVRPPWRSLYADRFETLIVRVTCDDGTIGWGEALAPVAPEIAQAVVDRLVAPVLIGRDPRRVRPLWGTLTGLMRERGHLGGHQADALAAVDIALWDLAGKAYGVPVHALLGGAYRDEIPTYVSGLPRPTDGERAELAREWVSKGVRAIKLHLGHGVDTDLATFDAVRAAHPDVRVAVDAHWAYDLSDALRLGHGLDDRGAWFLEAPLVPEDIVAHRELAAALRTPVAIGEALRHRFEFRAWLEARAVDLCQPDVGRTGITEAMAIAELSAAHHIPVAPHHSVGLGVAVAAGLHVSAAIEAMPAFEFQPTTMTVANRVLTSPLIGGPVGFALPQSPGLGVEVDPATLQEEE</sequence>
<dbReference type="InterPro" id="IPR034593">
    <property type="entry name" value="DgoD-like"/>
</dbReference>
<dbReference type="InterPro" id="IPR029065">
    <property type="entry name" value="Enolase_C-like"/>
</dbReference>
<keyword evidence="1" id="KW-0456">Lyase</keyword>
<name>A0ABV8LW09_9ACTN</name>
<dbReference type="Gene3D" id="3.20.20.120">
    <property type="entry name" value="Enolase-like C-terminal domain"/>
    <property type="match status" value="1"/>
</dbReference>
<dbReference type="Pfam" id="PF13378">
    <property type="entry name" value="MR_MLE_C"/>
    <property type="match status" value="1"/>
</dbReference>
<organism evidence="3 4">
    <name type="scientific">Hamadaea flava</name>
    <dbReference type="NCBI Taxonomy" id="1742688"/>
    <lineage>
        <taxon>Bacteria</taxon>
        <taxon>Bacillati</taxon>
        <taxon>Actinomycetota</taxon>
        <taxon>Actinomycetes</taxon>
        <taxon>Micromonosporales</taxon>
        <taxon>Micromonosporaceae</taxon>
        <taxon>Hamadaea</taxon>
    </lineage>
</organism>
<dbReference type="Pfam" id="PF02746">
    <property type="entry name" value="MR_MLE_N"/>
    <property type="match status" value="1"/>
</dbReference>
<dbReference type="PANTHER" id="PTHR48080">
    <property type="entry name" value="D-GALACTONATE DEHYDRATASE-RELATED"/>
    <property type="match status" value="1"/>
</dbReference>
<dbReference type="InterPro" id="IPR036849">
    <property type="entry name" value="Enolase-like_C_sf"/>
</dbReference>
<accession>A0ABV8LW09</accession>
<dbReference type="SUPFAM" id="SSF51604">
    <property type="entry name" value="Enolase C-terminal domain-like"/>
    <property type="match status" value="1"/>
</dbReference>
<protein>
    <submittedName>
        <fullName evidence="3">Mandelate racemase/muconate lactonizing enzyme family protein</fullName>
    </submittedName>
</protein>
<gene>
    <name evidence="3" type="ORF">ACFOZ4_31830</name>
</gene>
<dbReference type="SUPFAM" id="SSF54826">
    <property type="entry name" value="Enolase N-terminal domain-like"/>
    <property type="match status" value="1"/>
</dbReference>
<dbReference type="SFLD" id="SFLDG00179">
    <property type="entry name" value="mandelate_racemase"/>
    <property type="match status" value="1"/>
</dbReference>
<dbReference type="CDD" id="cd03316">
    <property type="entry name" value="MR_like"/>
    <property type="match status" value="1"/>
</dbReference>
<dbReference type="SMART" id="SM00922">
    <property type="entry name" value="MR_MLE"/>
    <property type="match status" value="1"/>
</dbReference>
<dbReference type="InterPro" id="IPR013342">
    <property type="entry name" value="Mandelate_racemase_C"/>
</dbReference>
<dbReference type="PANTHER" id="PTHR48080:SF2">
    <property type="entry name" value="D-GALACTONATE DEHYDRATASE"/>
    <property type="match status" value="1"/>
</dbReference>
<evidence type="ECO:0000256" key="1">
    <source>
        <dbReference type="ARBA" id="ARBA00023239"/>
    </source>
</evidence>
<comment type="caution">
    <text evidence="3">The sequence shown here is derived from an EMBL/GenBank/DDBJ whole genome shotgun (WGS) entry which is preliminary data.</text>
</comment>
<evidence type="ECO:0000313" key="4">
    <source>
        <dbReference type="Proteomes" id="UP001595816"/>
    </source>
</evidence>
<dbReference type="Gene3D" id="3.30.390.10">
    <property type="entry name" value="Enolase-like, N-terminal domain"/>
    <property type="match status" value="1"/>
</dbReference>
<dbReference type="InterPro" id="IPR018110">
    <property type="entry name" value="Mandel_Rmase/mucon_lact_enz_CS"/>
</dbReference>
<evidence type="ECO:0000259" key="2">
    <source>
        <dbReference type="SMART" id="SM00922"/>
    </source>
</evidence>
<dbReference type="PROSITE" id="PS00908">
    <property type="entry name" value="MR_MLE_1"/>
    <property type="match status" value="1"/>
</dbReference>
<keyword evidence="4" id="KW-1185">Reference proteome</keyword>
<dbReference type="EMBL" id="JBHSAY010000020">
    <property type="protein sequence ID" value="MFC4135226.1"/>
    <property type="molecule type" value="Genomic_DNA"/>
</dbReference>